<dbReference type="AlphaFoldDB" id="A0A9P7AU81"/>
<feature type="compositionally biased region" description="Basic and acidic residues" evidence="1">
    <location>
        <begin position="216"/>
        <end position="227"/>
    </location>
</feature>
<feature type="compositionally biased region" description="Basic and acidic residues" evidence="1">
    <location>
        <begin position="24"/>
        <end position="34"/>
    </location>
</feature>
<feature type="region of interest" description="Disordered" evidence="1">
    <location>
        <begin position="184"/>
        <end position="361"/>
    </location>
</feature>
<evidence type="ECO:0000313" key="3">
    <source>
        <dbReference type="Proteomes" id="UP000785200"/>
    </source>
</evidence>
<name>A0A9P7AU81_9HELO</name>
<feature type="compositionally biased region" description="Polar residues" evidence="1">
    <location>
        <begin position="110"/>
        <end position="123"/>
    </location>
</feature>
<accession>A0A9P7AU81</accession>
<feature type="compositionally biased region" description="Basic and acidic residues" evidence="1">
    <location>
        <begin position="554"/>
        <end position="583"/>
    </location>
</feature>
<feature type="compositionally biased region" description="Polar residues" evidence="1">
    <location>
        <begin position="751"/>
        <end position="761"/>
    </location>
</feature>
<feature type="compositionally biased region" description="Basic and acidic residues" evidence="1">
    <location>
        <begin position="288"/>
        <end position="303"/>
    </location>
</feature>
<feature type="region of interest" description="Disordered" evidence="1">
    <location>
        <begin position="751"/>
        <end position="780"/>
    </location>
</feature>
<proteinExistence type="predicted"/>
<dbReference type="OrthoDB" id="3941134at2759"/>
<feature type="compositionally biased region" description="Acidic residues" evidence="1">
    <location>
        <begin position="342"/>
        <end position="361"/>
    </location>
</feature>
<dbReference type="EMBL" id="VNKQ01000015">
    <property type="protein sequence ID" value="KAG0646618.1"/>
    <property type="molecule type" value="Genomic_DNA"/>
</dbReference>
<feature type="compositionally biased region" description="Low complexity" evidence="1">
    <location>
        <begin position="381"/>
        <end position="399"/>
    </location>
</feature>
<organism evidence="2 3">
    <name type="scientific">Hyphodiscus hymeniophilus</name>
    <dbReference type="NCBI Taxonomy" id="353542"/>
    <lineage>
        <taxon>Eukaryota</taxon>
        <taxon>Fungi</taxon>
        <taxon>Dikarya</taxon>
        <taxon>Ascomycota</taxon>
        <taxon>Pezizomycotina</taxon>
        <taxon>Leotiomycetes</taxon>
        <taxon>Helotiales</taxon>
        <taxon>Hyphodiscaceae</taxon>
        <taxon>Hyphodiscus</taxon>
    </lineage>
</organism>
<protein>
    <submittedName>
        <fullName evidence="2">Uncharacterized protein</fullName>
    </submittedName>
</protein>
<feature type="region of interest" description="Disordered" evidence="1">
    <location>
        <begin position="377"/>
        <end position="401"/>
    </location>
</feature>
<keyword evidence="3" id="KW-1185">Reference proteome</keyword>
<comment type="caution">
    <text evidence="2">The sequence shown here is derived from an EMBL/GenBank/DDBJ whole genome shotgun (WGS) entry which is preliminary data.</text>
</comment>
<feature type="compositionally biased region" description="Basic and acidic residues" evidence="1">
    <location>
        <begin position="151"/>
        <end position="162"/>
    </location>
</feature>
<feature type="region of interest" description="Disordered" evidence="1">
    <location>
        <begin position="24"/>
        <end position="162"/>
    </location>
</feature>
<feature type="region of interest" description="Disordered" evidence="1">
    <location>
        <begin position="849"/>
        <end position="869"/>
    </location>
</feature>
<feature type="compositionally biased region" description="Low complexity" evidence="1">
    <location>
        <begin position="191"/>
        <end position="211"/>
    </location>
</feature>
<reference evidence="2" key="1">
    <citation type="submission" date="2019-07" db="EMBL/GenBank/DDBJ databases">
        <title>Hyphodiscus hymeniophilus genome sequencing and assembly.</title>
        <authorList>
            <person name="Kramer G."/>
            <person name="Nodwell J."/>
        </authorList>
    </citation>
    <scope>NUCLEOTIDE SEQUENCE</scope>
    <source>
        <strain evidence="2">ATCC 34498</strain>
    </source>
</reference>
<evidence type="ECO:0000256" key="1">
    <source>
        <dbReference type="SAM" id="MobiDB-lite"/>
    </source>
</evidence>
<feature type="compositionally biased region" description="Basic and acidic residues" evidence="1">
    <location>
        <begin position="328"/>
        <end position="341"/>
    </location>
</feature>
<evidence type="ECO:0000313" key="2">
    <source>
        <dbReference type="EMBL" id="KAG0646618.1"/>
    </source>
</evidence>
<sequence length="891" mass="96672">MDDPWGSSPWADENELPVAATKVRDDAEDIDARPKTPVIASTSGPGVNADSPWNDEDDGFGEWAAVPAVGEVKDGGMGLDGAGDAWEDRETDNGTINTKKNDFDGLSWNDDMSVQGDTNSRVSPSLLPISQAPVRPPSPDPWAVETTLNHGHGDDTHGLETSKQVAEIKEGMVEDGLLGGITEPLQEINAETLTELLPENTETTPTTRTLNGSDVEQSHVDWQKFEAEPTETTEETREGHDAGEESPRSSSSPSDQSHHDEIVTESPRTSLDEEPRRIQVSRKVSSKIQDRVEHFDGLARQVDDIAIVPSRSRSRSETPSLGKNQTSVDHEEPLEGARKTEDDDDEFGDFGDFEDGESEAQEVMEVKLERPMTPIQAQIQPASSPASKCPSSHNSSPQSRYVKKDFGPVEFTVDTTILEKFYSQAGGDALQDVPTENVFIMDSIPYDSFHTLEERKTWYRVSRYGSMRKHNSGDDDNYVRVTWPQSQIREQTLTTVGRWMEEDRISGRVVLGGGSKGSSIFGWNDPNAPAVPLASAFGAKQGRGPTPISSPADPTHEVPREWPKGLVRDGSRSKSRSSPEARRNSTKSGSISESHKDSPQAPLASFGWNARPETTGQKAIPLSKEPPQAAAVNANLALSPRQSTSTGPRLINSTIVIPVDDSQTRTNSALSGEHLLPISTSNLGAVPPILSALSNVDDDDDEWGEMIASPVASTAPVISSLQVLQHKKSQSLNEAFPSPYAQPKDSAISLQSLPSHKSPTSFDDILVPQSRNSSGLKSYPSPSSMFSASASFVTPVNQILPSPVTSTTSNHDPWASADFSFFDSHVPVSEPAPKPVLVAVPKPMPKAVSFAKAPPAPSSLRHGKTRQEMEQDEIVSRIVKSLPDLSYMLRR</sequence>
<feature type="compositionally biased region" description="Polar residues" evidence="1">
    <location>
        <begin position="317"/>
        <end position="327"/>
    </location>
</feature>
<feature type="compositionally biased region" description="Basic and acidic residues" evidence="1">
    <location>
        <begin position="234"/>
        <end position="247"/>
    </location>
</feature>
<feature type="region of interest" description="Disordered" evidence="1">
    <location>
        <begin position="537"/>
        <end position="613"/>
    </location>
</feature>
<gene>
    <name evidence="2" type="ORF">D0Z07_7502</name>
</gene>
<dbReference type="Proteomes" id="UP000785200">
    <property type="component" value="Unassembled WGS sequence"/>
</dbReference>